<protein>
    <recommendedName>
        <fullName evidence="7">NADH-quinone oxidoreductase subunit A</fullName>
        <ecNumber evidence="7">7.1.1.-</ecNumber>
    </recommendedName>
    <alternativeName>
        <fullName evidence="7">NADH dehydrogenase I subunit A</fullName>
    </alternativeName>
    <alternativeName>
        <fullName evidence="7">NDH-1 subunit A</fullName>
    </alternativeName>
    <alternativeName>
        <fullName evidence="7">NUO1</fullName>
    </alternativeName>
</protein>
<feature type="transmembrane region" description="Helical" evidence="7">
    <location>
        <begin position="114"/>
        <end position="135"/>
    </location>
</feature>
<feature type="transmembrane region" description="Helical" evidence="7">
    <location>
        <begin position="85"/>
        <end position="108"/>
    </location>
</feature>
<dbReference type="PANTHER" id="PTHR11058">
    <property type="entry name" value="NADH-UBIQUINONE OXIDOREDUCTASE CHAIN 3"/>
    <property type="match status" value="1"/>
</dbReference>
<evidence type="ECO:0000313" key="10">
    <source>
        <dbReference type="Proteomes" id="UP000197032"/>
    </source>
</evidence>
<keyword evidence="7 8" id="KW-0520">NAD</keyword>
<evidence type="ECO:0000256" key="6">
    <source>
        <dbReference type="ARBA" id="ARBA00023136"/>
    </source>
</evidence>
<dbReference type="InterPro" id="IPR000440">
    <property type="entry name" value="NADH_UbQ/plastoQ_OxRdtase_su3"/>
</dbReference>
<keyword evidence="5 7" id="KW-1133">Transmembrane helix</keyword>
<keyword evidence="3 7" id="KW-0813">Transport</keyword>
<keyword evidence="6 7" id="KW-0472">Membrane</keyword>
<comment type="catalytic activity">
    <reaction evidence="7 8">
        <text>a quinone + NADH + 5 H(+)(in) = a quinol + NAD(+) + 4 H(+)(out)</text>
        <dbReference type="Rhea" id="RHEA:57888"/>
        <dbReference type="ChEBI" id="CHEBI:15378"/>
        <dbReference type="ChEBI" id="CHEBI:24646"/>
        <dbReference type="ChEBI" id="CHEBI:57540"/>
        <dbReference type="ChEBI" id="CHEBI:57945"/>
        <dbReference type="ChEBI" id="CHEBI:132124"/>
    </reaction>
</comment>
<dbReference type="InterPro" id="IPR038430">
    <property type="entry name" value="NDAH_ubi_oxred_su3_sf"/>
</dbReference>
<dbReference type="InterPro" id="IPR023043">
    <property type="entry name" value="NAD(P)H_OxRDtase_bac/plastid"/>
</dbReference>
<proteinExistence type="inferred from homology"/>
<dbReference type="PANTHER" id="PTHR11058:SF9">
    <property type="entry name" value="NADH-UBIQUINONE OXIDOREDUCTASE CHAIN 3"/>
    <property type="match status" value="1"/>
</dbReference>
<accession>A0A1Z5HXV2</accession>
<reference evidence="10" key="1">
    <citation type="journal article" date="2017" name="Appl. Environ. Microbiol.">
        <title>Genomic Analysis of Calderihabitans maritimus KKC1, a Thermophilic, Hydrogenogenic, Carboxydotrophic Bacterium Isolated from Marine Sediment.</title>
        <authorList>
            <person name="Omae K."/>
            <person name="Yoneda Y."/>
            <person name="Fukuyama Y."/>
            <person name="Yoshida T."/>
            <person name="Sako Y."/>
        </authorList>
    </citation>
    <scope>NUCLEOTIDE SEQUENCE [LARGE SCALE GENOMIC DNA]</scope>
    <source>
        <strain evidence="10">KKC1</strain>
    </source>
</reference>
<evidence type="ECO:0000256" key="5">
    <source>
        <dbReference type="ARBA" id="ARBA00022989"/>
    </source>
</evidence>
<evidence type="ECO:0000256" key="7">
    <source>
        <dbReference type="HAMAP-Rule" id="MF_01394"/>
    </source>
</evidence>
<sequence>MFTAGAMLATLLAVDLGDCLKGVNFLFEFGKIAFFTLVGVLLVGLIYFLNWFLSPKTVPTQLRNTAYECGDPPVGSGWARYHLSYYPFALLFVVFDVEAIFLFAWVAAFKPLGLFGLIEVMIFILMLVAGLVYAWRKGVLKWV</sequence>
<name>A0A1Z5HXV2_9FIRM</name>
<dbReference type="EC" id="7.1.1.-" evidence="7"/>
<evidence type="ECO:0000256" key="2">
    <source>
        <dbReference type="ARBA" id="ARBA00008472"/>
    </source>
</evidence>
<dbReference type="GO" id="GO:0008137">
    <property type="term" value="F:NADH dehydrogenase (ubiquinone) activity"/>
    <property type="evidence" value="ECO:0007669"/>
    <property type="project" value="InterPro"/>
</dbReference>
<comment type="similarity">
    <text evidence="2 7 8">Belongs to the complex I subunit 3 family.</text>
</comment>
<keyword evidence="7" id="KW-1003">Cell membrane</keyword>
<comment type="caution">
    <text evidence="9">The sequence shown here is derived from an EMBL/GenBank/DDBJ whole genome shotgun (WGS) entry which is preliminary data.</text>
</comment>
<keyword evidence="4 7" id="KW-0812">Transmembrane</keyword>
<comment type="subunit">
    <text evidence="7">NDH-1 is composed of 14 different subunits. Subunits NuoA, H, J, K, L, M, N constitute the membrane sector of the complex.</text>
</comment>
<keyword evidence="10" id="KW-1185">Reference proteome</keyword>
<dbReference type="Gene3D" id="1.20.58.1610">
    <property type="entry name" value="NADH:ubiquinone/plastoquinone oxidoreductase, chain 3"/>
    <property type="match status" value="1"/>
</dbReference>
<keyword evidence="7 8" id="KW-0874">Quinone</keyword>
<dbReference type="HAMAP" id="MF_01394">
    <property type="entry name" value="NDH1_NuoA"/>
    <property type="match status" value="1"/>
</dbReference>
<gene>
    <name evidence="7" type="primary">nuoA</name>
    <name evidence="9" type="ORF">KKC1_32840</name>
</gene>
<evidence type="ECO:0000256" key="3">
    <source>
        <dbReference type="ARBA" id="ARBA00022448"/>
    </source>
</evidence>
<comment type="function">
    <text evidence="7">NDH-1 shuttles electrons from NADH, via FMN and iron-sulfur (Fe-S) centers, to quinones in the respiratory chain. The immediate electron acceptor for the enzyme in this species is believed to be a menaquinone. Couples the redox reaction to proton translocation (for every two electrons transferred, four hydrogen ions are translocated across the cytoplasmic membrane), and thus conserves the redox energy in a proton gradient.</text>
</comment>
<dbReference type="EMBL" id="BDGJ01000198">
    <property type="protein sequence ID" value="GAW94171.1"/>
    <property type="molecule type" value="Genomic_DNA"/>
</dbReference>
<evidence type="ECO:0000313" key="9">
    <source>
        <dbReference type="EMBL" id="GAW94171.1"/>
    </source>
</evidence>
<dbReference type="Proteomes" id="UP000197032">
    <property type="component" value="Unassembled WGS sequence"/>
</dbReference>
<comment type="subcellular location">
    <subcellularLocation>
        <location evidence="7 8">Cell membrane</location>
        <topology evidence="7 8">Multi-pass membrane protein</topology>
    </subcellularLocation>
    <subcellularLocation>
        <location evidence="1">Membrane</location>
        <topology evidence="1">Multi-pass membrane protein</topology>
    </subcellularLocation>
</comment>
<feature type="transmembrane region" description="Helical" evidence="7">
    <location>
        <begin position="32"/>
        <end position="53"/>
    </location>
</feature>
<dbReference type="GO" id="GO:0048038">
    <property type="term" value="F:quinone binding"/>
    <property type="evidence" value="ECO:0007669"/>
    <property type="project" value="UniProtKB-KW"/>
</dbReference>
<dbReference type="GO" id="GO:0030964">
    <property type="term" value="C:NADH dehydrogenase complex"/>
    <property type="evidence" value="ECO:0007669"/>
    <property type="project" value="TreeGrafter"/>
</dbReference>
<organism evidence="9 10">
    <name type="scientific">Calderihabitans maritimus</name>
    <dbReference type="NCBI Taxonomy" id="1246530"/>
    <lineage>
        <taxon>Bacteria</taxon>
        <taxon>Bacillati</taxon>
        <taxon>Bacillota</taxon>
        <taxon>Clostridia</taxon>
        <taxon>Neomoorellales</taxon>
        <taxon>Calderihabitantaceae</taxon>
        <taxon>Calderihabitans</taxon>
    </lineage>
</organism>
<keyword evidence="7" id="KW-1278">Translocase</keyword>
<dbReference type="RefSeq" id="WP_202820111.1">
    <property type="nucleotide sequence ID" value="NZ_BDGJ01000198.1"/>
</dbReference>
<evidence type="ECO:0000256" key="1">
    <source>
        <dbReference type="ARBA" id="ARBA00004141"/>
    </source>
</evidence>
<dbReference type="AlphaFoldDB" id="A0A1Z5HXV2"/>
<dbReference type="GO" id="GO:0050136">
    <property type="term" value="F:NADH dehydrogenase (quinone) (non-electrogenic) activity"/>
    <property type="evidence" value="ECO:0007669"/>
    <property type="project" value="UniProtKB-UniRule"/>
</dbReference>
<evidence type="ECO:0000256" key="8">
    <source>
        <dbReference type="RuleBase" id="RU003639"/>
    </source>
</evidence>
<evidence type="ECO:0000256" key="4">
    <source>
        <dbReference type="ARBA" id="ARBA00022692"/>
    </source>
</evidence>
<dbReference type="GO" id="GO:0005886">
    <property type="term" value="C:plasma membrane"/>
    <property type="evidence" value="ECO:0007669"/>
    <property type="project" value="UniProtKB-SubCell"/>
</dbReference>
<dbReference type="Pfam" id="PF00507">
    <property type="entry name" value="Oxidored_q4"/>
    <property type="match status" value="1"/>
</dbReference>